<keyword evidence="2" id="KW-0808">Transferase</keyword>
<evidence type="ECO:0000259" key="3">
    <source>
        <dbReference type="Pfam" id="PF05175"/>
    </source>
</evidence>
<dbReference type="PANTHER" id="PTHR47816:SF4">
    <property type="entry name" value="RIBOSOMAL RNA SMALL SUBUNIT METHYLTRANSFERASE C"/>
    <property type="match status" value="1"/>
</dbReference>
<evidence type="ECO:0000256" key="2">
    <source>
        <dbReference type="ARBA" id="ARBA00022679"/>
    </source>
</evidence>
<dbReference type="GO" id="GO:0008757">
    <property type="term" value="F:S-adenosylmethionine-dependent methyltransferase activity"/>
    <property type="evidence" value="ECO:0007669"/>
    <property type="project" value="InterPro"/>
</dbReference>
<dbReference type="InterPro" id="IPR029063">
    <property type="entry name" value="SAM-dependent_MTases_sf"/>
</dbReference>
<comment type="caution">
    <text evidence="4">The sequence shown here is derived from an EMBL/GenBank/DDBJ whole genome shotgun (WGS) entry which is preliminary data.</text>
</comment>
<protein>
    <recommendedName>
        <fullName evidence="3">Methyltransferase small domain-containing protein</fullName>
    </recommendedName>
</protein>
<dbReference type="CDD" id="cd02440">
    <property type="entry name" value="AdoMet_MTases"/>
    <property type="match status" value="1"/>
</dbReference>
<proteinExistence type="predicted"/>
<reference evidence="4" key="1">
    <citation type="journal article" date="2015" name="Nature">
        <title>Complex archaea that bridge the gap between prokaryotes and eukaryotes.</title>
        <authorList>
            <person name="Spang A."/>
            <person name="Saw J.H."/>
            <person name="Jorgensen S.L."/>
            <person name="Zaremba-Niedzwiedzka K."/>
            <person name="Martijn J."/>
            <person name="Lind A.E."/>
            <person name="van Eijk R."/>
            <person name="Schleper C."/>
            <person name="Guy L."/>
            <person name="Ettema T.J."/>
        </authorList>
    </citation>
    <scope>NUCLEOTIDE SEQUENCE</scope>
</reference>
<gene>
    <name evidence="4" type="ORF">LCGC14_0911740</name>
</gene>
<dbReference type="AlphaFoldDB" id="A0A0F9PEA0"/>
<dbReference type="Gene3D" id="3.40.50.150">
    <property type="entry name" value="Vaccinia Virus protein VP39"/>
    <property type="match status" value="1"/>
</dbReference>
<name>A0A0F9PEA0_9ZZZZ</name>
<organism evidence="4">
    <name type="scientific">marine sediment metagenome</name>
    <dbReference type="NCBI Taxonomy" id="412755"/>
    <lineage>
        <taxon>unclassified sequences</taxon>
        <taxon>metagenomes</taxon>
        <taxon>ecological metagenomes</taxon>
    </lineage>
</organism>
<dbReference type="Pfam" id="PF05175">
    <property type="entry name" value="MTS"/>
    <property type="match status" value="1"/>
</dbReference>
<dbReference type="SUPFAM" id="SSF53335">
    <property type="entry name" value="S-adenosyl-L-methionine-dependent methyltransferases"/>
    <property type="match status" value="1"/>
</dbReference>
<evidence type="ECO:0000256" key="1">
    <source>
        <dbReference type="ARBA" id="ARBA00022603"/>
    </source>
</evidence>
<dbReference type="GO" id="GO:0032259">
    <property type="term" value="P:methylation"/>
    <property type="evidence" value="ECO:0007669"/>
    <property type="project" value="UniProtKB-KW"/>
</dbReference>
<sequence>MITPAFSKKTFNKIKRIFPIKPNDKIYLPIIINPTNLENFLKIFPNSITVSFPNYTIYSNILKNQFLAEKILNNKITVTMDFFGIYSNFSSENATMTIILFPTNLALNLIKYALHKIFTLSSTLALLIIVGSKKQNEIISKLLANSQLKYSKSKSQSYNFYVIPKFNSTLNIQSKFTEYIFKIQYKKDFSEFEFYSSDGVFSKDKVDVGTNFLIETVLKETKISKDDEIIDYFSGLGVIGIVIAKKFEPKKIHFIESDIISLYLLKRNLNNYQIDQSIVHEMDGLEKPNIPFQTIDFIVANPPTHIRKEEFINFLKISKDLLKIKGKLIIVINKIIPYEQSLKEFFPNPQKIEVYQKNNYKIIINKKIN</sequence>
<dbReference type="PANTHER" id="PTHR47816">
    <property type="entry name" value="RIBOSOMAL RNA SMALL SUBUNIT METHYLTRANSFERASE C"/>
    <property type="match status" value="1"/>
</dbReference>
<dbReference type="InterPro" id="IPR007848">
    <property type="entry name" value="Small_mtfrase_dom"/>
</dbReference>
<feature type="domain" description="Methyltransferase small" evidence="3">
    <location>
        <begin position="192"/>
        <end position="363"/>
    </location>
</feature>
<dbReference type="InterPro" id="IPR046977">
    <property type="entry name" value="RsmC/RlmG"/>
</dbReference>
<accession>A0A0F9PEA0</accession>
<keyword evidence="1" id="KW-0489">Methyltransferase</keyword>
<dbReference type="EMBL" id="LAZR01003031">
    <property type="protein sequence ID" value="KKN22777.1"/>
    <property type="molecule type" value="Genomic_DNA"/>
</dbReference>
<evidence type="ECO:0000313" key="4">
    <source>
        <dbReference type="EMBL" id="KKN22777.1"/>
    </source>
</evidence>